<evidence type="ECO:0000313" key="5">
    <source>
        <dbReference type="Proteomes" id="UP000483004"/>
    </source>
</evidence>
<dbReference type="GO" id="GO:0016798">
    <property type="term" value="F:hydrolase activity, acting on glycosyl bonds"/>
    <property type="evidence" value="ECO:0007669"/>
    <property type="project" value="UniProtKB-KW"/>
</dbReference>
<dbReference type="Gene3D" id="3.20.20.80">
    <property type="entry name" value="Glycosidases"/>
    <property type="match status" value="1"/>
</dbReference>
<dbReference type="Proteomes" id="UP000483004">
    <property type="component" value="Unassembled WGS sequence"/>
</dbReference>
<proteinExistence type="predicted"/>
<accession>A0A6L3W3A9</accession>
<dbReference type="SUPFAM" id="SSF51445">
    <property type="entry name" value="(Trans)glycosidases"/>
    <property type="match status" value="1"/>
</dbReference>
<dbReference type="PANTHER" id="PTHR10357">
    <property type="entry name" value="ALPHA-AMYLASE FAMILY MEMBER"/>
    <property type="match status" value="1"/>
</dbReference>
<reference evidence="4 5" key="1">
    <citation type="submission" date="2019-09" db="EMBL/GenBank/DDBJ databases">
        <title>Actinomadura physcomitrii sp. nov., a novel actinomycete isolated from moss [Physcomitrium sphaericum (Ludw) Fuernr].</title>
        <authorList>
            <person name="Liu C."/>
            <person name="Zhuang X."/>
        </authorList>
    </citation>
    <scope>NUCLEOTIDE SEQUENCE [LARGE SCALE GENOMIC DNA]</scope>
    <source>
        <strain evidence="4 5">CYP1-1B</strain>
    </source>
</reference>
<keyword evidence="5" id="KW-1185">Reference proteome</keyword>
<dbReference type="SMART" id="SM00642">
    <property type="entry name" value="Aamy"/>
    <property type="match status" value="1"/>
</dbReference>
<dbReference type="GO" id="GO:0005975">
    <property type="term" value="P:carbohydrate metabolic process"/>
    <property type="evidence" value="ECO:0007669"/>
    <property type="project" value="InterPro"/>
</dbReference>
<comment type="caution">
    <text evidence="4">The sequence shown here is derived from an EMBL/GenBank/DDBJ whole genome shotgun (WGS) entry which is preliminary data.</text>
</comment>
<evidence type="ECO:0000313" key="4">
    <source>
        <dbReference type="EMBL" id="KAB2382857.1"/>
    </source>
</evidence>
<feature type="domain" description="Glycosyl hydrolase family 13 catalytic" evidence="3">
    <location>
        <begin position="11"/>
        <end position="352"/>
    </location>
</feature>
<dbReference type="InterPro" id="IPR017853">
    <property type="entry name" value="GH"/>
</dbReference>
<evidence type="ECO:0000256" key="1">
    <source>
        <dbReference type="ARBA" id="ARBA00022801"/>
    </source>
</evidence>
<dbReference type="InterPro" id="IPR006047">
    <property type="entry name" value="GH13_cat_dom"/>
</dbReference>
<dbReference type="CDD" id="cd11354">
    <property type="entry name" value="AmyAc_bac_CMD_like"/>
    <property type="match status" value="1"/>
</dbReference>
<dbReference type="RefSeq" id="WP_151540366.1">
    <property type="nucleotide sequence ID" value="NZ_WBMR01000029.1"/>
</dbReference>
<sequence length="430" mass="47474">MRWPDHAIWWHVYPLGFTGAERAALPPGARPAHRLDRIAGWLDHLVALGCNGLALGPVFDSETHGYDTVDHFRVDPRLGDEDDLLRLVEAASGRGVRVLLDGVFNHVGRSSPRFADVQAQGGASPYAGWFVPDGDGGFRTFEGHHKLVALNHDEPAVADYTVEVMSHWLERGVDGWRLDAAYAVPAEFWRTVTDRVRARFPDAWLLGEVIHGDYAGFVERSGLDSVTQYELWKAIWSSLNDRNFFELAHALTRHDGMLQTFVPQTFLGNHDVTRIASRLDDERHLTHALVILLTTAGVPSIYAGDEFAFHGIKEEREGGDDAIRPAFPERPDETTGHGAPHHRLHQGLIGVRRRHPWLVRAHTQVATLTNTALSYTVGQGEERLGVVLNVADEPAKADLPTAGWTCIAGDAAFHGEGALIPPQGWAIAHP</sequence>
<name>A0A6L3W3A9_9ACTN</name>
<keyword evidence="2" id="KW-0326">Glycosidase</keyword>
<organism evidence="4 5">
    <name type="scientific">Actinomadura montaniterrae</name>
    <dbReference type="NCBI Taxonomy" id="1803903"/>
    <lineage>
        <taxon>Bacteria</taxon>
        <taxon>Bacillati</taxon>
        <taxon>Actinomycetota</taxon>
        <taxon>Actinomycetes</taxon>
        <taxon>Streptosporangiales</taxon>
        <taxon>Thermomonosporaceae</taxon>
        <taxon>Actinomadura</taxon>
    </lineage>
</organism>
<dbReference type="PANTHER" id="PTHR10357:SF210">
    <property type="entry name" value="MALTODEXTRIN GLUCOSIDASE"/>
    <property type="match status" value="1"/>
</dbReference>
<dbReference type="OrthoDB" id="9802433at2"/>
<evidence type="ECO:0000256" key="2">
    <source>
        <dbReference type="ARBA" id="ARBA00023295"/>
    </source>
</evidence>
<dbReference type="Pfam" id="PF00128">
    <property type="entry name" value="Alpha-amylase"/>
    <property type="match status" value="1"/>
</dbReference>
<keyword evidence="1" id="KW-0378">Hydrolase</keyword>
<protein>
    <submittedName>
        <fullName evidence="4">DUF3459 domain-containing protein</fullName>
    </submittedName>
</protein>
<gene>
    <name evidence="4" type="ORF">F9B16_13405</name>
</gene>
<dbReference type="EMBL" id="WBMR01000029">
    <property type="protein sequence ID" value="KAB2382857.1"/>
    <property type="molecule type" value="Genomic_DNA"/>
</dbReference>
<evidence type="ECO:0000259" key="3">
    <source>
        <dbReference type="SMART" id="SM00642"/>
    </source>
</evidence>
<dbReference type="AlphaFoldDB" id="A0A6L3W3A9"/>